<keyword evidence="5" id="KW-0294">Fucose metabolism</keyword>
<reference evidence="10 11" key="1">
    <citation type="journal article" name="Sci. Rep.">
        <title>Genome-scale phylogenetic analyses confirm Olpidium as the closest living zoosporic fungus to the non-flagellated, terrestrial fungi.</title>
        <authorList>
            <person name="Chang Y."/>
            <person name="Rochon D."/>
            <person name="Sekimoto S."/>
            <person name="Wang Y."/>
            <person name="Chovatia M."/>
            <person name="Sandor L."/>
            <person name="Salamov A."/>
            <person name="Grigoriev I.V."/>
            <person name="Stajich J.E."/>
            <person name="Spatafora J.W."/>
        </authorList>
    </citation>
    <scope>NUCLEOTIDE SEQUENCE [LARGE SCALE GENOMIC DNA]</scope>
    <source>
        <strain evidence="10">S191</strain>
    </source>
</reference>
<dbReference type="Gene3D" id="3.40.50.11340">
    <property type="match status" value="1"/>
</dbReference>
<dbReference type="GO" id="GO:0046922">
    <property type="term" value="F:peptide-O-fucosyltransferase activity"/>
    <property type="evidence" value="ECO:0007669"/>
    <property type="project" value="InterPro"/>
</dbReference>
<gene>
    <name evidence="10" type="ORF">BJ554DRAFT_1055</name>
</gene>
<evidence type="ECO:0000313" key="11">
    <source>
        <dbReference type="Proteomes" id="UP000673691"/>
    </source>
</evidence>
<keyword evidence="4" id="KW-0256">Endoplasmic reticulum</keyword>
<name>A0A8H8DI37_9FUNG</name>
<sequence>MRTVGPFRSGNAAEAQSPSPPRGTNVAPPSSQATSMAAYPADLQYKTFRRKHRCWREPCRFLFPGVLGEQLTKASLHFYQLALLARRLNRTIVLPNVADSRIESCLLYPFTTYFDIGDLGDMVEWIEVTEFVEILRDRFRNRPYGPGDLRKRPNLRRRGLVDSAIPSRALPGPKDIATTDDPTMLKYNLQQSLTNPPWITAQYLVFSVRSLSPEVDRHHPRGLRELLKCYREKMINPTGAPANPLPFTRPMLNFVPPENRVAGETDDTWRFAIRPRRHADEAEVWDAYARSVFATLESLADVDVLGVHYTWRKPYLFPSVALTPLNYNPALWARARRVVTTYMARPFVAVHWRMETVDPRGMPACADTLAQHLRKVKKDLLEARRSAPSANSPGLSPEDISVFLANDLPPNEGELLRHRATTFVNASRMYYAARQRLLDVEPAVTTWRGLSAEDRRRAAEEGRVVPDEPTGEARGDTGILGIIDKLVCSLADHFVSGPPGCSKGSSFTEQIVALRSGRSRWLPPSFQGAGGLDGKDEEEANGGAARVVDTKRRGAQLEGPLSNQDGEMPTLRFPANVSDIWPGPSVWYVRQVAAEYGVSVGDDAADLGDSSEWLGR</sequence>
<comment type="pathway">
    <text evidence="2">Protein modification; protein glycosylation.</text>
</comment>
<keyword evidence="11" id="KW-1185">Reference proteome</keyword>
<evidence type="ECO:0000256" key="3">
    <source>
        <dbReference type="ARBA" id="ARBA00022679"/>
    </source>
</evidence>
<evidence type="ECO:0000256" key="6">
    <source>
        <dbReference type="ARBA" id="ARBA00023277"/>
    </source>
</evidence>
<feature type="region of interest" description="Disordered" evidence="9">
    <location>
        <begin position="1"/>
        <end position="32"/>
    </location>
</feature>
<comment type="caution">
    <text evidence="10">The sequence shown here is derived from an EMBL/GenBank/DDBJ whole genome shotgun (WGS) entry which is preliminary data.</text>
</comment>
<dbReference type="PANTHER" id="PTHR13398:SF0">
    <property type="entry name" value="GDP-FUCOSE PROTEIN O-FUCOSYLTRANSFERASE 2"/>
    <property type="match status" value="1"/>
</dbReference>
<dbReference type="InterPro" id="IPR019378">
    <property type="entry name" value="GDP-Fuc_O-FucTrfase"/>
</dbReference>
<evidence type="ECO:0000256" key="9">
    <source>
        <dbReference type="SAM" id="MobiDB-lite"/>
    </source>
</evidence>
<accession>A0A8H8DI37</accession>
<evidence type="ECO:0000256" key="1">
    <source>
        <dbReference type="ARBA" id="ARBA00004240"/>
    </source>
</evidence>
<dbReference type="AlphaFoldDB" id="A0A8H8DI37"/>
<evidence type="ECO:0000256" key="8">
    <source>
        <dbReference type="ARBA" id="ARBA00026232"/>
    </source>
</evidence>
<evidence type="ECO:0000313" key="10">
    <source>
        <dbReference type="EMBL" id="KAG5458677.1"/>
    </source>
</evidence>
<organism evidence="10 11">
    <name type="scientific">Olpidium bornovanus</name>
    <dbReference type="NCBI Taxonomy" id="278681"/>
    <lineage>
        <taxon>Eukaryota</taxon>
        <taxon>Fungi</taxon>
        <taxon>Fungi incertae sedis</taxon>
        <taxon>Olpidiomycota</taxon>
        <taxon>Olpidiomycotina</taxon>
        <taxon>Olpidiomycetes</taxon>
        <taxon>Olpidiales</taxon>
        <taxon>Olpidiaceae</taxon>
        <taxon>Olpidium</taxon>
    </lineage>
</organism>
<dbReference type="Proteomes" id="UP000673691">
    <property type="component" value="Unassembled WGS sequence"/>
</dbReference>
<keyword evidence="6" id="KW-0119">Carbohydrate metabolism</keyword>
<dbReference type="PANTHER" id="PTHR13398">
    <property type="entry name" value="GDP-FUCOSE PROTEIN O-FUCOSYLTRANSFERASE 2"/>
    <property type="match status" value="1"/>
</dbReference>
<protein>
    <recommendedName>
        <fullName evidence="8">GDP-fucose protein O-fucosyltransferase 2</fullName>
    </recommendedName>
</protein>
<dbReference type="EMBL" id="JAEFCI010008093">
    <property type="protein sequence ID" value="KAG5458677.1"/>
    <property type="molecule type" value="Genomic_DNA"/>
</dbReference>
<proteinExistence type="inferred from homology"/>
<dbReference type="Gene3D" id="3.40.50.11350">
    <property type="match status" value="1"/>
</dbReference>
<dbReference type="OrthoDB" id="2020419at2759"/>
<evidence type="ECO:0000256" key="4">
    <source>
        <dbReference type="ARBA" id="ARBA00022824"/>
    </source>
</evidence>
<dbReference type="Pfam" id="PF10250">
    <property type="entry name" value="O-FucT"/>
    <property type="match status" value="1"/>
</dbReference>
<comment type="similarity">
    <text evidence="7">Belongs to the glycosyltransferase 68 family.</text>
</comment>
<keyword evidence="3" id="KW-0808">Transferase</keyword>
<evidence type="ECO:0000256" key="7">
    <source>
        <dbReference type="ARBA" id="ARBA00025803"/>
    </source>
</evidence>
<evidence type="ECO:0000256" key="2">
    <source>
        <dbReference type="ARBA" id="ARBA00004922"/>
    </source>
</evidence>
<dbReference type="GO" id="GO:0005783">
    <property type="term" value="C:endoplasmic reticulum"/>
    <property type="evidence" value="ECO:0007669"/>
    <property type="project" value="UniProtKB-SubCell"/>
</dbReference>
<evidence type="ECO:0000256" key="5">
    <source>
        <dbReference type="ARBA" id="ARBA00023253"/>
    </source>
</evidence>
<dbReference type="InterPro" id="IPR045130">
    <property type="entry name" value="OFUT2-like"/>
</dbReference>
<comment type="subcellular location">
    <subcellularLocation>
        <location evidence="1">Endoplasmic reticulum</location>
    </subcellularLocation>
</comment>
<dbReference type="GO" id="GO:0006004">
    <property type="term" value="P:fucose metabolic process"/>
    <property type="evidence" value="ECO:0007669"/>
    <property type="project" value="UniProtKB-KW"/>
</dbReference>